<gene>
    <name evidence="2" type="ORF">QJS04_geneDACA003400</name>
</gene>
<accession>A0AAV9BPX2</accession>
<reference evidence="2" key="2">
    <citation type="submission" date="2023-06" db="EMBL/GenBank/DDBJ databases">
        <authorList>
            <person name="Ma L."/>
            <person name="Liu K.-W."/>
            <person name="Li Z."/>
            <person name="Hsiao Y.-Y."/>
            <person name="Qi Y."/>
            <person name="Fu T."/>
            <person name="Tang G."/>
            <person name="Zhang D."/>
            <person name="Sun W.-H."/>
            <person name="Liu D.-K."/>
            <person name="Li Y."/>
            <person name="Chen G.-Z."/>
            <person name="Liu X.-D."/>
            <person name="Liao X.-Y."/>
            <person name="Jiang Y.-T."/>
            <person name="Yu X."/>
            <person name="Hao Y."/>
            <person name="Huang J."/>
            <person name="Zhao X.-W."/>
            <person name="Ke S."/>
            <person name="Chen Y.-Y."/>
            <person name="Wu W.-L."/>
            <person name="Hsu J.-L."/>
            <person name="Lin Y.-F."/>
            <person name="Huang M.-D."/>
            <person name="Li C.-Y."/>
            <person name="Huang L."/>
            <person name="Wang Z.-W."/>
            <person name="Zhao X."/>
            <person name="Zhong W.-Y."/>
            <person name="Peng D.-H."/>
            <person name="Ahmad S."/>
            <person name="Lan S."/>
            <person name="Zhang J.-S."/>
            <person name="Tsai W.-C."/>
            <person name="Van De Peer Y."/>
            <person name="Liu Z.-J."/>
        </authorList>
    </citation>
    <scope>NUCLEOTIDE SEQUENCE</scope>
    <source>
        <strain evidence="2">SCP</strain>
        <tissue evidence="2">Leaves</tissue>
    </source>
</reference>
<protein>
    <submittedName>
        <fullName evidence="2">Uncharacterized protein</fullName>
    </submittedName>
</protein>
<sequence>MIESFVGGKGSMDWSSCLDMPHPKQPHFSTILPPLSPPSLLKHKPSPPHLRKERKGVYLFLLKMDVEEDVFFADLSKWISLLILDDEDEDGFIDPSLSLGELSHTAIHAIPPSIIPYEQSCPREIKGTGVFIPRCSAPKRKNRSNKSGPYNNSFHSHHNHHQKQQQQPDKSRAVHSVSNGDASGVPRSNYYNNNSRWLR</sequence>
<proteinExistence type="predicted"/>
<evidence type="ECO:0000313" key="2">
    <source>
        <dbReference type="EMBL" id="KAK1278820.1"/>
    </source>
</evidence>
<feature type="region of interest" description="Disordered" evidence="1">
    <location>
        <begin position="132"/>
        <end position="199"/>
    </location>
</feature>
<reference evidence="2" key="1">
    <citation type="journal article" date="2023" name="Nat. Commun.">
        <title>Diploid and tetraploid genomes of Acorus and the evolution of monocots.</title>
        <authorList>
            <person name="Ma L."/>
            <person name="Liu K.W."/>
            <person name="Li Z."/>
            <person name="Hsiao Y.Y."/>
            <person name="Qi Y."/>
            <person name="Fu T."/>
            <person name="Tang G.D."/>
            <person name="Zhang D."/>
            <person name="Sun W.H."/>
            <person name="Liu D.K."/>
            <person name="Li Y."/>
            <person name="Chen G.Z."/>
            <person name="Liu X.D."/>
            <person name="Liao X.Y."/>
            <person name="Jiang Y.T."/>
            <person name="Yu X."/>
            <person name="Hao Y."/>
            <person name="Huang J."/>
            <person name="Zhao X.W."/>
            <person name="Ke S."/>
            <person name="Chen Y.Y."/>
            <person name="Wu W.L."/>
            <person name="Hsu J.L."/>
            <person name="Lin Y.F."/>
            <person name="Huang M.D."/>
            <person name="Li C.Y."/>
            <person name="Huang L."/>
            <person name="Wang Z.W."/>
            <person name="Zhao X."/>
            <person name="Zhong W.Y."/>
            <person name="Peng D.H."/>
            <person name="Ahmad S."/>
            <person name="Lan S."/>
            <person name="Zhang J.S."/>
            <person name="Tsai W.C."/>
            <person name="Van de Peer Y."/>
            <person name="Liu Z.J."/>
        </authorList>
    </citation>
    <scope>NUCLEOTIDE SEQUENCE</scope>
    <source>
        <strain evidence="2">SCP</strain>
    </source>
</reference>
<name>A0AAV9BPX2_ACOGR</name>
<feature type="compositionally biased region" description="Polar residues" evidence="1">
    <location>
        <begin position="189"/>
        <end position="199"/>
    </location>
</feature>
<evidence type="ECO:0000256" key="1">
    <source>
        <dbReference type="SAM" id="MobiDB-lite"/>
    </source>
</evidence>
<dbReference type="PANTHER" id="PTHR34956">
    <property type="entry name" value="OS05G0397300 PROTEIN"/>
    <property type="match status" value="1"/>
</dbReference>
<dbReference type="Proteomes" id="UP001179952">
    <property type="component" value="Unassembled WGS sequence"/>
</dbReference>
<organism evidence="2 3">
    <name type="scientific">Acorus gramineus</name>
    <name type="common">Dwarf sweet flag</name>
    <dbReference type="NCBI Taxonomy" id="55184"/>
    <lineage>
        <taxon>Eukaryota</taxon>
        <taxon>Viridiplantae</taxon>
        <taxon>Streptophyta</taxon>
        <taxon>Embryophyta</taxon>
        <taxon>Tracheophyta</taxon>
        <taxon>Spermatophyta</taxon>
        <taxon>Magnoliopsida</taxon>
        <taxon>Liliopsida</taxon>
        <taxon>Acoraceae</taxon>
        <taxon>Acorus</taxon>
    </lineage>
</organism>
<dbReference type="EMBL" id="JAUJYN010000002">
    <property type="protein sequence ID" value="KAK1278820.1"/>
    <property type="molecule type" value="Genomic_DNA"/>
</dbReference>
<feature type="compositionally biased region" description="Polar residues" evidence="1">
    <location>
        <begin position="145"/>
        <end position="154"/>
    </location>
</feature>
<comment type="caution">
    <text evidence="2">The sequence shown here is derived from an EMBL/GenBank/DDBJ whole genome shotgun (WGS) entry which is preliminary data.</text>
</comment>
<dbReference type="PANTHER" id="PTHR34956:SF2">
    <property type="entry name" value="OS05G0397300 PROTEIN"/>
    <property type="match status" value="1"/>
</dbReference>
<keyword evidence="3" id="KW-1185">Reference proteome</keyword>
<dbReference type="AlphaFoldDB" id="A0AAV9BPX2"/>
<evidence type="ECO:0000313" key="3">
    <source>
        <dbReference type="Proteomes" id="UP001179952"/>
    </source>
</evidence>